<dbReference type="AlphaFoldDB" id="A0A328U717"/>
<evidence type="ECO:0000313" key="1">
    <source>
        <dbReference type="EMBL" id="RAP78320.1"/>
    </source>
</evidence>
<sequence>MSTMDKNTIDFSSFGSYYIRISPDGAANPSFEMPAADFLRGEAVMDAIIAGGSAVRPTGHELAASFIGGNLFGLCALRLLFLAQYNAVLDLSLDKMTFQIEHFGTYNLFGFKLGDDYSFTGVPEDAERGDYVQAILEHDLKSVVAPMLNALASAASMKPGIIWIQYGSMLATLMNMVEAKETQSEVLQRFKHDCSVLLERMDTSIFGSNRNPFAHTPRYIDNPYQPGGKMMIRSGCCMYYCREDGDMCYNCPKLTAPERDARRAKIAAASNSA</sequence>
<organism evidence="1 2">
    <name type="scientific">Paenibacillus montanisoli</name>
    <dbReference type="NCBI Taxonomy" id="2081970"/>
    <lineage>
        <taxon>Bacteria</taxon>
        <taxon>Bacillati</taxon>
        <taxon>Bacillota</taxon>
        <taxon>Bacilli</taxon>
        <taxon>Bacillales</taxon>
        <taxon>Paenibacillaceae</taxon>
        <taxon>Paenibacillus</taxon>
    </lineage>
</organism>
<dbReference type="RefSeq" id="WP_112881443.1">
    <property type="nucleotide sequence ID" value="NZ_QLUW01000001.1"/>
</dbReference>
<gene>
    <name evidence="1" type="ORF">DL346_07790</name>
</gene>
<keyword evidence="2" id="KW-1185">Reference proteome</keyword>
<evidence type="ECO:0008006" key="3">
    <source>
        <dbReference type="Google" id="ProtNLM"/>
    </source>
</evidence>
<accession>A0A328U717</accession>
<comment type="caution">
    <text evidence="1">The sequence shown here is derived from an EMBL/GenBank/DDBJ whole genome shotgun (WGS) entry which is preliminary data.</text>
</comment>
<dbReference type="Proteomes" id="UP000249260">
    <property type="component" value="Unassembled WGS sequence"/>
</dbReference>
<reference evidence="1 2" key="1">
    <citation type="submission" date="2018-06" db="EMBL/GenBank/DDBJ databases">
        <title>Paenibacillus montanisoli sp. nov., isolated from mountain area soil.</title>
        <authorList>
            <person name="Wu M."/>
        </authorList>
    </citation>
    <scope>NUCLEOTIDE SEQUENCE [LARGE SCALE GENOMIC DNA]</scope>
    <source>
        <strain evidence="1 2">RA17</strain>
    </source>
</reference>
<protein>
    <recommendedName>
        <fullName evidence="3">Ferric siderophore reductase C-terminal domain-containing protein</fullName>
    </recommendedName>
</protein>
<evidence type="ECO:0000313" key="2">
    <source>
        <dbReference type="Proteomes" id="UP000249260"/>
    </source>
</evidence>
<dbReference type="OrthoDB" id="2819999at2"/>
<dbReference type="EMBL" id="QLUW01000001">
    <property type="protein sequence ID" value="RAP78320.1"/>
    <property type="molecule type" value="Genomic_DNA"/>
</dbReference>
<proteinExistence type="predicted"/>
<name>A0A328U717_9BACL</name>